<dbReference type="SUPFAM" id="SSF53067">
    <property type="entry name" value="Actin-like ATPase domain"/>
    <property type="match status" value="2"/>
</dbReference>
<dbReference type="PIRSF" id="PIRSF001267">
    <property type="entry name" value="Pyrophosphatase_GppA_Ppx"/>
    <property type="match status" value="1"/>
</dbReference>
<dbReference type="PANTHER" id="PTHR30005:SF14">
    <property type="entry name" value="EXOPOLYPHOSPHATASE"/>
    <property type="match status" value="1"/>
</dbReference>
<sequence length="502" mass="56227">MSEQYSAEVESSRIAAVDLGSNSFHMMIAEEFQGEIRTLEKRGEKVQLAAGLDNQNYLSEEAIQRGVDCLAQFGQRLQGMDPDRIVVFATNALRAARNRREFIDRAEEVLGYPVEVIAGREEARLIYLGVAHTQADDGGQRLVVDIGGGSTEFIIGERFEAKALESLHMGCVSFTKRFFADGKITRKQFKKAVSAAQQELLNIKAQYKKLGWKSEIGSSGTIRAVEQAIISNGWGNEGITPDGLEKLVDHCLDYETVDDVDIEGVKPDRRQVFIGGLAILTAVFQTLDIKHMRYSDGALREGALWDLVGRSEHEDVRSRSIASMQERFYVDTAQADRVEATALALFNQIRKDIGARKELAQWLSWAARVHEIGLSIAHSGFHKHGAYLLQHSDMLGFTRQGQMLLALLVRNHRRKIHPEELELLPARQQTIALWLIRILRVAIVLNHSREAYDVPLPEASIDKDTLLLKLPEGWQDSFPLTSQDMEEEVELQKAAGLVLSLV</sequence>
<dbReference type="EC" id="3.6.1.11" evidence="5"/>
<name>A0A1N7K7T7_9GAMM</name>
<feature type="domain" description="Ppx/GppA phosphatase N-terminal" evidence="11">
    <location>
        <begin position="28"/>
        <end position="309"/>
    </location>
</feature>
<comment type="catalytic activity">
    <reaction evidence="10">
        <text>[phosphate](n) + H2O = [phosphate](n-1) + phosphate + H(+)</text>
        <dbReference type="Rhea" id="RHEA:21528"/>
        <dbReference type="Rhea" id="RHEA-COMP:9859"/>
        <dbReference type="Rhea" id="RHEA-COMP:14279"/>
        <dbReference type="ChEBI" id="CHEBI:15377"/>
        <dbReference type="ChEBI" id="CHEBI:15378"/>
        <dbReference type="ChEBI" id="CHEBI:16838"/>
        <dbReference type="ChEBI" id="CHEBI:43474"/>
        <dbReference type="EC" id="3.6.1.11"/>
    </reaction>
</comment>
<evidence type="ECO:0000259" key="12">
    <source>
        <dbReference type="Pfam" id="PF21447"/>
    </source>
</evidence>
<dbReference type="InterPro" id="IPR022371">
    <property type="entry name" value="Exopolyphosphatase"/>
</dbReference>
<dbReference type="Proteomes" id="UP000185639">
    <property type="component" value="Unassembled WGS sequence"/>
</dbReference>
<dbReference type="PANTHER" id="PTHR30005">
    <property type="entry name" value="EXOPOLYPHOSPHATASE"/>
    <property type="match status" value="1"/>
</dbReference>
<dbReference type="FunFam" id="3.30.420.40:FF:000023">
    <property type="entry name" value="Guanosine-5'-triphosphate,3'-diphosphate pyrophosphatase"/>
    <property type="match status" value="1"/>
</dbReference>
<dbReference type="InterPro" id="IPR030673">
    <property type="entry name" value="PyroPPase_GppA_Ppx"/>
</dbReference>
<keyword evidence="9" id="KW-0472">Membrane</keyword>
<evidence type="ECO:0000256" key="7">
    <source>
        <dbReference type="ARBA" id="ARBA00022475"/>
    </source>
</evidence>
<dbReference type="InterPro" id="IPR048950">
    <property type="entry name" value="Ppx_GppA_C"/>
</dbReference>
<evidence type="ECO:0000256" key="3">
    <source>
        <dbReference type="ARBA" id="ARBA00007125"/>
    </source>
</evidence>
<dbReference type="InterPro" id="IPR043129">
    <property type="entry name" value="ATPase_NBD"/>
</dbReference>
<dbReference type="FunFam" id="3.30.420.150:FF:000001">
    <property type="entry name" value="Guanosine-5'-triphosphate,3'-diphosphate pyrophosphatase"/>
    <property type="match status" value="1"/>
</dbReference>
<evidence type="ECO:0000256" key="8">
    <source>
        <dbReference type="ARBA" id="ARBA00022801"/>
    </source>
</evidence>
<keyword evidence="8" id="KW-0378">Hydrolase</keyword>
<organism evidence="13 14">
    <name type="scientific">Thalassolituus maritimus</name>
    <dbReference type="NCBI Taxonomy" id="484498"/>
    <lineage>
        <taxon>Bacteria</taxon>
        <taxon>Pseudomonadati</taxon>
        <taxon>Pseudomonadota</taxon>
        <taxon>Gammaproteobacteria</taxon>
        <taxon>Oceanospirillales</taxon>
        <taxon>Oceanospirillaceae</taxon>
        <taxon>Thalassolituus</taxon>
    </lineage>
</organism>
<evidence type="ECO:0000256" key="10">
    <source>
        <dbReference type="ARBA" id="ARBA00047607"/>
    </source>
</evidence>
<comment type="similarity">
    <text evidence="3">Belongs to the GppA/Ppx family.</text>
</comment>
<evidence type="ECO:0000313" key="13">
    <source>
        <dbReference type="EMBL" id="SIS57655.1"/>
    </source>
</evidence>
<accession>A0A1N7K7T7</accession>
<dbReference type="Gene3D" id="3.30.420.150">
    <property type="entry name" value="Exopolyphosphatase. Domain 2"/>
    <property type="match status" value="1"/>
</dbReference>
<evidence type="ECO:0000256" key="5">
    <source>
        <dbReference type="ARBA" id="ARBA00012451"/>
    </source>
</evidence>
<evidence type="ECO:0000313" key="14">
    <source>
        <dbReference type="Proteomes" id="UP000185639"/>
    </source>
</evidence>
<dbReference type="SUPFAM" id="SSF109604">
    <property type="entry name" value="HD-domain/PDEase-like"/>
    <property type="match status" value="1"/>
</dbReference>
<dbReference type="NCBIfam" id="TIGR03706">
    <property type="entry name" value="exo_poly_only"/>
    <property type="match status" value="1"/>
</dbReference>
<dbReference type="Pfam" id="PF21447">
    <property type="entry name" value="Ppx-GppA_III"/>
    <property type="match status" value="1"/>
</dbReference>
<dbReference type="RefSeq" id="WP_076514484.1">
    <property type="nucleotide sequence ID" value="NZ_FTOH01000002.1"/>
</dbReference>
<dbReference type="GO" id="GO:0006798">
    <property type="term" value="P:polyphosphate catabolic process"/>
    <property type="evidence" value="ECO:0007669"/>
    <property type="project" value="TreeGrafter"/>
</dbReference>
<dbReference type="GO" id="GO:0004309">
    <property type="term" value="F:exopolyphosphatase activity"/>
    <property type="evidence" value="ECO:0007669"/>
    <property type="project" value="UniProtKB-EC"/>
</dbReference>
<feature type="domain" description="Ppx/GppA phosphatase C-terminal" evidence="12">
    <location>
        <begin position="316"/>
        <end position="488"/>
    </location>
</feature>
<dbReference type="Pfam" id="PF02541">
    <property type="entry name" value="Ppx-GppA"/>
    <property type="match status" value="1"/>
</dbReference>
<keyword evidence="7" id="KW-1003">Cell membrane</keyword>
<dbReference type="InterPro" id="IPR003695">
    <property type="entry name" value="Ppx_GppA_N"/>
</dbReference>
<evidence type="ECO:0000256" key="9">
    <source>
        <dbReference type="ARBA" id="ARBA00023136"/>
    </source>
</evidence>
<evidence type="ECO:0000259" key="11">
    <source>
        <dbReference type="Pfam" id="PF02541"/>
    </source>
</evidence>
<dbReference type="EMBL" id="FTOH01000002">
    <property type="protein sequence ID" value="SIS57655.1"/>
    <property type="molecule type" value="Genomic_DNA"/>
</dbReference>
<dbReference type="AlphaFoldDB" id="A0A1N7K7T7"/>
<reference evidence="14" key="1">
    <citation type="submission" date="2017-01" db="EMBL/GenBank/DDBJ databases">
        <authorList>
            <person name="Varghese N."/>
            <person name="Submissions S."/>
        </authorList>
    </citation>
    <scope>NUCLEOTIDE SEQUENCE [LARGE SCALE GENOMIC DNA]</scope>
    <source>
        <strain evidence="14">DSM 24913</strain>
    </source>
</reference>
<dbReference type="STRING" id="484498.SAMN05421686_102365"/>
<evidence type="ECO:0000256" key="2">
    <source>
        <dbReference type="ARBA" id="ARBA00004202"/>
    </source>
</evidence>
<dbReference type="GO" id="GO:0005886">
    <property type="term" value="C:plasma membrane"/>
    <property type="evidence" value="ECO:0007669"/>
    <property type="project" value="UniProtKB-SubCell"/>
</dbReference>
<comment type="subunit">
    <text evidence="4">Homodimer.</text>
</comment>
<dbReference type="CDD" id="cd24053">
    <property type="entry name" value="ASKHA_NBD_EcPPX-GppA-like"/>
    <property type="match status" value="1"/>
</dbReference>
<evidence type="ECO:0000256" key="6">
    <source>
        <dbReference type="ARBA" id="ARBA00020416"/>
    </source>
</evidence>
<proteinExistence type="inferred from homology"/>
<dbReference type="OrthoDB" id="9793035at2"/>
<evidence type="ECO:0000256" key="1">
    <source>
        <dbReference type="ARBA" id="ARBA00001946"/>
    </source>
</evidence>
<evidence type="ECO:0000256" key="4">
    <source>
        <dbReference type="ARBA" id="ARBA00011738"/>
    </source>
</evidence>
<protein>
    <recommendedName>
        <fullName evidence="6">Exopolyphosphatase</fullName>
        <ecNumber evidence="5">3.6.1.11</ecNumber>
    </recommendedName>
</protein>
<comment type="cofactor">
    <cofactor evidence="1">
        <name>Mg(2+)</name>
        <dbReference type="ChEBI" id="CHEBI:18420"/>
    </cofactor>
</comment>
<keyword evidence="14" id="KW-1185">Reference proteome</keyword>
<dbReference type="InterPro" id="IPR050273">
    <property type="entry name" value="GppA/Ppx_hydrolase"/>
</dbReference>
<gene>
    <name evidence="13" type="ORF">SAMN05421686_102365</name>
</gene>
<comment type="subcellular location">
    <subcellularLocation>
        <location evidence="2">Cell membrane</location>
        <topology evidence="2">Peripheral membrane protein</topology>
    </subcellularLocation>
</comment>
<dbReference type="Gene3D" id="1.10.3210.10">
    <property type="entry name" value="Hypothetical protein af1432"/>
    <property type="match status" value="1"/>
</dbReference>
<dbReference type="Gene3D" id="3.30.420.40">
    <property type="match status" value="1"/>
</dbReference>